<keyword evidence="1 4" id="KW-0378">Hydrolase</keyword>
<evidence type="ECO:0000256" key="1">
    <source>
        <dbReference type="ARBA" id="ARBA00022801"/>
    </source>
</evidence>
<proteinExistence type="predicted"/>
<dbReference type="PANTHER" id="PTHR14226">
    <property type="entry name" value="NEUROPATHY TARGET ESTERASE/SWISS CHEESE D.MELANOGASTER"/>
    <property type="match status" value="1"/>
</dbReference>
<protein>
    <submittedName>
        <fullName evidence="7">NTE family protein</fullName>
    </submittedName>
</protein>
<dbReference type="Gene3D" id="3.40.1090.10">
    <property type="entry name" value="Cytosolic phospholipase A2 catalytic domain"/>
    <property type="match status" value="2"/>
</dbReference>
<keyword evidence="2 4" id="KW-0442">Lipid degradation</keyword>
<dbReference type="SUPFAM" id="SSF52151">
    <property type="entry name" value="FabD/lysophospholipase-like"/>
    <property type="match status" value="1"/>
</dbReference>
<dbReference type="AlphaFoldDB" id="A0A1G8BCT0"/>
<dbReference type="InterPro" id="IPR002641">
    <property type="entry name" value="PNPLA_dom"/>
</dbReference>
<keyword evidence="3 4" id="KW-0443">Lipid metabolism</keyword>
<comment type="caution">
    <text evidence="4">Lacks conserved residue(s) required for the propagation of feature annotation.</text>
</comment>
<evidence type="ECO:0000259" key="6">
    <source>
        <dbReference type="PROSITE" id="PS51635"/>
    </source>
</evidence>
<reference evidence="7 8" key="1">
    <citation type="submission" date="2016-10" db="EMBL/GenBank/DDBJ databases">
        <authorList>
            <person name="de Groot N.N."/>
        </authorList>
    </citation>
    <scope>NUCLEOTIDE SEQUENCE [LARGE SCALE GENOMIC DNA]</scope>
    <source>
        <strain evidence="7 8">CGMCC 4.3143</strain>
    </source>
</reference>
<evidence type="ECO:0000313" key="8">
    <source>
        <dbReference type="Proteomes" id="UP000198967"/>
    </source>
</evidence>
<sequence>MLRAVTEAGVFPDLVVGTSAGALNGAVLAEDPDGAAQRLSAIWTGLRTRVLIPDSRVQRLRNLGGRRHLYRDVGLRRLFEQTLASTTFDALPTPLACVATDLDSGEPAVLREGPLVSALLASCAVPGVFPMVLRDGRRLADGLCVANLPVRQALELGAASIVAFDGRPAVQPPHRRGDVRDTVSAAFAATVTHQTRCDLAHARAAVPTLILPGQPQQRQKAFDFSRSAQTIENAHHATCLFLPGDVDVHALTPASIPSGSAPAHPRDRAVGGRERVPHGQRQQ</sequence>
<accession>A0A1G8BCT0</accession>
<organism evidence="7 8">
    <name type="scientific">Pseudonocardia oroxyli</name>
    <dbReference type="NCBI Taxonomy" id="366584"/>
    <lineage>
        <taxon>Bacteria</taxon>
        <taxon>Bacillati</taxon>
        <taxon>Actinomycetota</taxon>
        <taxon>Actinomycetes</taxon>
        <taxon>Pseudonocardiales</taxon>
        <taxon>Pseudonocardiaceae</taxon>
        <taxon>Pseudonocardia</taxon>
    </lineage>
</organism>
<evidence type="ECO:0000256" key="3">
    <source>
        <dbReference type="ARBA" id="ARBA00023098"/>
    </source>
</evidence>
<name>A0A1G8BCT0_PSEOR</name>
<dbReference type="Proteomes" id="UP000198967">
    <property type="component" value="Unassembled WGS sequence"/>
</dbReference>
<feature type="region of interest" description="Disordered" evidence="5">
    <location>
        <begin position="253"/>
        <end position="283"/>
    </location>
</feature>
<feature type="active site" description="Proton acceptor" evidence="4">
    <location>
        <position position="141"/>
    </location>
</feature>
<dbReference type="InterPro" id="IPR016035">
    <property type="entry name" value="Acyl_Trfase/lysoPLipase"/>
</dbReference>
<dbReference type="InterPro" id="IPR050301">
    <property type="entry name" value="NTE"/>
</dbReference>
<dbReference type="PANTHER" id="PTHR14226:SF29">
    <property type="entry name" value="NEUROPATHY TARGET ESTERASE SWS"/>
    <property type="match status" value="1"/>
</dbReference>
<dbReference type="STRING" id="366584.SAMN05216377_1212"/>
<keyword evidence="8" id="KW-1185">Reference proteome</keyword>
<gene>
    <name evidence="7" type="ORF">SAMN05216377_1212</name>
</gene>
<dbReference type="Pfam" id="PF01734">
    <property type="entry name" value="Patatin"/>
    <property type="match status" value="1"/>
</dbReference>
<feature type="compositionally biased region" description="Basic and acidic residues" evidence="5">
    <location>
        <begin position="264"/>
        <end position="277"/>
    </location>
</feature>
<dbReference type="GO" id="GO:0016787">
    <property type="term" value="F:hydrolase activity"/>
    <property type="evidence" value="ECO:0007669"/>
    <property type="project" value="UniProtKB-UniRule"/>
</dbReference>
<dbReference type="PROSITE" id="PS51635">
    <property type="entry name" value="PNPLA"/>
    <property type="match status" value="1"/>
</dbReference>
<evidence type="ECO:0000256" key="5">
    <source>
        <dbReference type="SAM" id="MobiDB-lite"/>
    </source>
</evidence>
<evidence type="ECO:0000256" key="2">
    <source>
        <dbReference type="ARBA" id="ARBA00022963"/>
    </source>
</evidence>
<dbReference type="EMBL" id="FNBE01000021">
    <property type="protein sequence ID" value="SDH30901.1"/>
    <property type="molecule type" value="Genomic_DNA"/>
</dbReference>
<evidence type="ECO:0000256" key="4">
    <source>
        <dbReference type="PROSITE-ProRule" id="PRU01161"/>
    </source>
</evidence>
<dbReference type="GO" id="GO:0016042">
    <property type="term" value="P:lipid catabolic process"/>
    <property type="evidence" value="ECO:0007669"/>
    <property type="project" value="UniProtKB-UniRule"/>
</dbReference>
<feature type="domain" description="PNPLA" evidence="6">
    <location>
        <begin position="1"/>
        <end position="154"/>
    </location>
</feature>
<feature type="active site" description="Nucleophile" evidence="4">
    <location>
        <position position="19"/>
    </location>
</feature>
<feature type="short sequence motif" description="GXSXG" evidence="4">
    <location>
        <begin position="17"/>
        <end position="21"/>
    </location>
</feature>
<evidence type="ECO:0000313" key="7">
    <source>
        <dbReference type="EMBL" id="SDH30901.1"/>
    </source>
</evidence>